<keyword evidence="1" id="KW-0472">Membrane</keyword>
<dbReference type="EMBL" id="JADNRY010000146">
    <property type="protein sequence ID" value="KAF9063442.1"/>
    <property type="molecule type" value="Genomic_DNA"/>
</dbReference>
<evidence type="ECO:0000256" key="1">
    <source>
        <dbReference type="SAM" id="Phobius"/>
    </source>
</evidence>
<organism evidence="2 3">
    <name type="scientific">Rhodocollybia butyracea</name>
    <dbReference type="NCBI Taxonomy" id="206335"/>
    <lineage>
        <taxon>Eukaryota</taxon>
        <taxon>Fungi</taxon>
        <taxon>Dikarya</taxon>
        <taxon>Basidiomycota</taxon>
        <taxon>Agaricomycotina</taxon>
        <taxon>Agaricomycetes</taxon>
        <taxon>Agaricomycetidae</taxon>
        <taxon>Agaricales</taxon>
        <taxon>Marasmiineae</taxon>
        <taxon>Omphalotaceae</taxon>
        <taxon>Rhodocollybia</taxon>
    </lineage>
</organism>
<name>A0A9P5PHS4_9AGAR</name>
<dbReference type="AlphaFoldDB" id="A0A9P5PHS4"/>
<keyword evidence="3" id="KW-1185">Reference proteome</keyword>
<evidence type="ECO:0000313" key="2">
    <source>
        <dbReference type="EMBL" id="KAF9063442.1"/>
    </source>
</evidence>
<feature type="transmembrane region" description="Helical" evidence="1">
    <location>
        <begin position="203"/>
        <end position="222"/>
    </location>
</feature>
<reference evidence="2" key="1">
    <citation type="submission" date="2020-11" db="EMBL/GenBank/DDBJ databases">
        <authorList>
            <consortium name="DOE Joint Genome Institute"/>
            <person name="Ahrendt S."/>
            <person name="Riley R."/>
            <person name="Andreopoulos W."/>
            <person name="Labutti K."/>
            <person name="Pangilinan J."/>
            <person name="Ruiz-Duenas F.J."/>
            <person name="Barrasa J.M."/>
            <person name="Sanchez-Garcia M."/>
            <person name="Camarero S."/>
            <person name="Miyauchi S."/>
            <person name="Serrano A."/>
            <person name="Linde D."/>
            <person name="Babiker R."/>
            <person name="Drula E."/>
            <person name="Ayuso-Fernandez I."/>
            <person name="Pacheco R."/>
            <person name="Padilla G."/>
            <person name="Ferreira P."/>
            <person name="Barriuso J."/>
            <person name="Kellner H."/>
            <person name="Castanera R."/>
            <person name="Alfaro M."/>
            <person name="Ramirez L."/>
            <person name="Pisabarro A.G."/>
            <person name="Kuo A."/>
            <person name="Tritt A."/>
            <person name="Lipzen A."/>
            <person name="He G."/>
            <person name="Yan M."/>
            <person name="Ng V."/>
            <person name="Cullen D."/>
            <person name="Martin F."/>
            <person name="Rosso M.-N."/>
            <person name="Henrissat B."/>
            <person name="Hibbett D."/>
            <person name="Martinez A.T."/>
            <person name="Grigoriev I.V."/>
        </authorList>
    </citation>
    <scope>NUCLEOTIDE SEQUENCE</scope>
    <source>
        <strain evidence="2">AH 40177</strain>
    </source>
</reference>
<comment type="caution">
    <text evidence="2">The sequence shown here is derived from an EMBL/GenBank/DDBJ whole genome shotgun (WGS) entry which is preliminary data.</text>
</comment>
<feature type="transmembrane region" description="Helical" evidence="1">
    <location>
        <begin position="243"/>
        <end position="264"/>
    </location>
</feature>
<keyword evidence="1" id="KW-0812">Transmembrane</keyword>
<gene>
    <name evidence="2" type="ORF">BDP27DRAFT_1368002</name>
</gene>
<feature type="transmembrane region" description="Helical" evidence="1">
    <location>
        <begin position="120"/>
        <end position="143"/>
    </location>
</feature>
<keyword evidence="1" id="KW-1133">Transmembrane helix</keyword>
<accession>A0A9P5PHS4</accession>
<feature type="transmembrane region" description="Helical" evidence="1">
    <location>
        <begin position="55"/>
        <end position="77"/>
    </location>
</feature>
<sequence length="335" mass="37233">MELSDQEYIAGLLAEPLYVITARLAPVMVVYGMFVLATCIAVWPMMISSTEKPKIWLLVGLILVFISFTWTIIVTAMMGGLSTVNIGCNMEDAAAGLISPCVNAFDIKLRFMPWMDDTEAIVTIMVRELLLVSDTIVVWRAWILLFHNRFWRNTLVLLEIINTISNILDCIEYPIYNTMALNGFKIDSTWGILIMDYSGVLDLVSFLTSLLVNVAATVLIGWKAWMHHKSLTEAAIYRRTYAIKILLVLVESGAFFLGGTWRGVGRGLDVKLPSEGLAVVFEPWGSIAPNMMTFASAFYPMVVAILVHNTPSPEMVIDIQVAGLSTHTGDEDHDS</sequence>
<feature type="transmembrane region" description="Helical" evidence="1">
    <location>
        <begin position="20"/>
        <end position="43"/>
    </location>
</feature>
<protein>
    <submittedName>
        <fullName evidence="2">Uncharacterized protein</fullName>
    </submittedName>
</protein>
<feature type="transmembrane region" description="Helical" evidence="1">
    <location>
        <begin position="155"/>
        <end position="176"/>
    </location>
</feature>
<proteinExistence type="predicted"/>
<evidence type="ECO:0000313" key="3">
    <source>
        <dbReference type="Proteomes" id="UP000772434"/>
    </source>
</evidence>
<dbReference type="Proteomes" id="UP000772434">
    <property type="component" value="Unassembled WGS sequence"/>
</dbReference>
<feature type="transmembrane region" description="Helical" evidence="1">
    <location>
        <begin position="284"/>
        <end position="307"/>
    </location>
</feature>